<dbReference type="Proteomes" id="UP000078576">
    <property type="component" value="Unassembled WGS sequence"/>
</dbReference>
<gene>
    <name evidence="1" type="ORF">VP1G_02283</name>
</gene>
<protein>
    <submittedName>
        <fullName evidence="1">Uncharacterized protein</fullName>
    </submittedName>
</protein>
<dbReference type="AlphaFoldDB" id="A0A194UT42"/>
<proteinExistence type="predicted"/>
<accession>A0A194UT42</accession>
<name>A0A194UT42_CYTMA</name>
<reference evidence="2" key="1">
    <citation type="submission" date="2014-12" db="EMBL/GenBank/DDBJ databases">
        <title>Genome Sequence of Valsa Canker Pathogens Uncovers a Specific Adaption of Colonization on Woody Bark.</title>
        <authorList>
            <person name="Yin Z."/>
            <person name="Liu H."/>
            <person name="Gao X."/>
            <person name="Li Z."/>
            <person name="Song N."/>
            <person name="Ke X."/>
            <person name="Dai Q."/>
            <person name="Wu Y."/>
            <person name="Sun Y."/>
            <person name="Xu J.-R."/>
            <person name="Kang Z.K."/>
            <person name="Wang L."/>
            <person name="Huang L."/>
        </authorList>
    </citation>
    <scope>NUCLEOTIDE SEQUENCE [LARGE SCALE GENOMIC DNA]</scope>
    <source>
        <strain evidence="2">SXYL134</strain>
    </source>
</reference>
<evidence type="ECO:0000313" key="2">
    <source>
        <dbReference type="Proteomes" id="UP000078576"/>
    </source>
</evidence>
<evidence type="ECO:0000313" key="1">
    <source>
        <dbReference type="EMBL" id="KUI54872.1"/>
    </source>
</evidence>
<organism evidence="1 2">
    <name type="scientific">Cytospora mali</name>
    <name type="common">Apple Valsa canker fungus</name>
    <name type="synonym">Valsa mali</name>
    <dbReference type="NCBI Taxonomy" id="578113"/>
    <lineage>
        <taxon>Eukaryota</taxon>
        <taxon>Fungi</taxon>
        <taxon>Dikarya</taxon>
        <taxon>Ascomycota</taxon>
        <taxon>Pezizomycotina</taxon>
        <taxon>Sordariomycetes</taxon>
        <taxon>Sordariomycetidae</taxon>
        <taxon>Diaporthales</taxon>
        <taxon>Cytosporaceae</taxon>
        <taxon>Cytospora</taxon>
    </lineage>
</organism>
<dbReference type="EMBL" id="KN714676">
    <property type="protein sequence ID" value="KUI54872.1"/>
    <property type="molecule type" value="Genomic_DNA"/>
</dbReference>
<sequence length="223" mass="23161">MTTFVKNTNEPAPMRHSGHISRSFSVRLNALKFAALAMCVIILLLTLAGPISAATPTAVTTDVSPSPLALENVDSIARPLLINRTVDEMAVGSACAGFEGEWYCMTTSFQRCASGQWSDVIDTADGTICEPSGLTNDFQPAFVCSSSTSSTTSSMISSKTSLTAALTAASATNSDLSSTTSLATAATGPEKISSAVRIRGVSWVKLGTIGVGLGVVAWPWIMT</sequence>
<keyword evidence="2" id="KW-1185">Reference proteome</keyword>
<dbReference type="OrthoDB" id="2342176at2759"/>